<name>A0A1G9PTF9_9ACTN</name>
<dbReference type="InterPro" id="IPR036271">
    <property type="entry name" value="Tet_transcr_reg_TetR-rel_C_sf"/>
</dbReference>
<dbReference type="Pfam" id="PF13305">
    <property type="entry name" value="TetR_C_33"/>
    <property type="match status" value="1"/>
</dbReference>
<dbReference type="InterPro" id="IPR025996">
    <property type="entry name" value="MT1864/Rv1816-like_C"/>
</dbReference>
<dbReference type="Proteomes" id="UP000199063">
    <property type="component" value="Unassembled WGS sequence"/>
</dbReference>
<evidence type="ECO:0000313" key="6">
    <source>
        <dbReference type="EMBL" id="SDM01761.1"/>
    </source>
</evidence>
<reference evidence="7" key="1">
    <citation type="submission" date="2016-10" db="EMBL/GenBank/DDBJ databases">
        <authorList>
            <person name="Varghese N."/>
            <person name="Submissions S."/>
        </authorList>
    </citation>
    <scope>NUCLEOTIDE SEQUENCE [LARGE SCALE GENOMIC DNA]</scope>
    <source>
        <strain evidence="7">CGMCC 4.7042</strain>
    </source>
</reference>
<dbReference type="GeneID" id="40828475"/>
<keyword evidence="3" id="KW-0804">Transcription</keyword>
<dbReference type="InterPro" id="IPR050109">
    <property type="entry name" value="HTH-type_TetR-like_transc_reg"/>
</dbReference>
<dbReference type="GO" id="GO:0000976">
    <property type="term" value="F:transcription cis-regulatory region binding"/>
    <property type="evidence" value="ECO:0007669"/>
    <property type="project" value="TreeGrafter"/>
</dbReference>
<protein>
    <submittedName>
        <fullName evidence="6">DNA-binding transcriptional regulator, AcrR family</fullName>
    </submittedName>
</protein>
<dbReference type="Gene3D" id="1.10.357.10">
    <property type="entry name" value="Tetracycline Repressor, domain 2"/>
    <property type="match status" value="1"/>
</dbReference>
<organism evidence="6 7">
    <name type="scientific">Streptomyces wuyuanensis</name>
    <dbReference type="NCBI Taxonomy" id="1196353"/>
    <lineage>
        <taxon>Bacteria</taxon>
        <taxon>Bacillati</taxon>
        <taxon>Actinomycetota</taxon>
        <taxon>Actinomycetes</taxon>
        <taxon>Kitasatosporales</taxon>
        <taxon>Streptomycetaceae</taxon>
        <taxon>Streptomyces</taxon>
    </lineage>
</organism>
<dbReference type="STRING" id="1196353.SAMN05444921_10338"/>
<feature type="domain" description="HTH tetR-type" evidence="5">
    <location>
        <begin position="9"/>
        <end position="69"/>
    </location>
</feature>
<dbReference type="InterPro" id="IPR009057">
    <property type="entry name" value="Homeodomain-like_sf"/>
</dbReference>
<dbReference type="PROSITE" id="PS50977">
    <property type="entry name" value="HTH_TETR_2"/>
    <property type="match status" value="1"/>
</dbReference>
<keyword evidence="1" id="KW-0805">Transcription regulation</keyword>
<dbReference type="OrthoDB" id="3173376at2"/>
<proteinExistence type="predicted"/>
<dbReference type="EMBL" id="FNHI01000003">
    <property type="protein sequence ID" value="SDM01761.1"/>
    <property type="molecule type" value="Genomic_DNA"/>
</dbReference>
<sequence length="195" mass="20343">MARQSYHHGDLRKAFLDAAVEVIGESGTGAMSLRELARRAGVSHAASQHHFGDKAGLLTAVACQGYELLAEALRQAGDELLDVGVAYVDFAVTHRAHFEVMFQPGLYHADAPEVRAARERAGLALAGGLARMPARRGPASPHAPVAAWSIVHGFATLWLAGALPEGLGDDPGAAARPVIELLFDHGDRNGSGGGG</sequence>
<dbReference type="PANTHER" id="PTHR30055:SF220">
    <property type="entry name" value="TETR-FAMILY REGULATORY PROTEIN"/>
    <property type="match status" value="1"/>
</dbReference>
<dbReference type="SUPFAM" id="SSF48498">
    <property type="entry name" value="Tetracyclin repressor-like, C-terminal domain"/>
    <property type="match status" value="1"/>
</dbReference>
<dbReference type="InterPro" id="IPR001647">
    <property type="entry name" value="HTH_TetR"/>
</dbReference>
<evidence type="ECO:0000256" key="4">
    <source>
        <dbReference type="PROSITE-ProRule" id="PRU00335"/>
    </source>
</evidence>
<evidence type="ECO:0000256" key="3">
    <source>
        <dbReference type="ARBA" id="ARBA00023163"/>
    </source>
</evidence>
<evidence type="ECO:0000256" key="1">
    <source>
        <dbReference type="ARBA" id="ARBA00023015"/>
    </source>
</evidence>
<dbReference type="SUPFAM" id="SSF46689">
    <property type="entry name" value="Homeodomain-like"/>
    <property type="match status" value="1"/>
</dbReference>
<keyword evidence="7" id="KW-1185">Reference proteome</keyword>
<gene>
    <name evidence="6" type="ORF">SAMN05444921_10338</name>
</gene>
<accession>A0A1G9PTF9</accession>
<dbReference type="PANTHER" id="PTHR30055">
    <property type="entry name" value="HTH-TYPE TRANSCRIPTIONAL REGULATOR RUTR"/>
    <property type="match status" value="1"/>
</dbReference>
<feature type="DNA-binding region" description="H-T-H motif" evidence="4">
    <location>
        <begin position="32"/>
        <end position="51"/>
    </location>
</feature>
<evidence type="ECO:0000256" key="2">
    <source>
        <dbReference type="ARBA" id="ARBA00023125"/>
    </source>
</evidence>
<dbReference type="AlphaFoldDB" id="A0A1G9PTF9"/>
<dbReference type="GO" id="GO:0003700">
    <property type="term" value="F:DNA-binding transcription factor activity"/>
    <property type="evidence" value="ECO:0007669"/>
    <property type="project" value="TreeGrafter"/>
</dbReference>
<dbReference type="PRINTS" id="PR00455">
    <property type="entry name" value="HTHTETR"/>
</dbReference>
<evidence type="ECO:0000259" key="5">
    <source>
        <dbReference type="PROSITE" id="PS50977"/>
    </source>
</evidence>
<keyword evidence="2 4" id="KW-0238">DNA-binding</keyword>
<dbReference type="RefSeq" id="WP_093652735.1">
    <property type="nucleotide sequence ID" value="NZ_FNHI01000003.1"/>
</dbReference>
<dbReference type="Pfam" id="PF00440">
    <property type="entry name" value="TetR_N"/>
    <property type="match status" value="1"/>
</dbReference>
<evidence type="ECO:0000313" key="7">
    <source>
        <dbReference type="Proteomes" id="UP000199063"/>
    </source>
</evidence>